<dbReference type="EMBL" id="CZAO01000012">
    <property type="protein sequence ID" value="CUP90027.1"/>
    <property type="molecule type" value="Genomic_DNA"/>
</dbReference>
<dbReference type="RefSeq" id="WP_081028774.1">
    <property type="nucleotide sequence ID" value="NZ_CZAO01000012.1"/>
</dbReference>
<keyword evidence="2" id="KW-0812">Transmembrane</keyword>
<feature type="transmembrane region" description="Helical" evidence="2">
    <location>
        <begin position="28"/>
        <end position="47"/>
    </location>
</feature>
<evidence type="ECO:0000256" key="1">
    <source>
        <dbReference type="SAM" id="MobiDB-lite"/>
    </source>
</evidence>
<feature type="region of interest" description="Disordered" evidence="1">
    <location>
        <begin position="80"/>
        <end position="100"/>
    </location>
</feature>
<reference evidence="3 4" key="1">
    <citation type="submission" date="2015-09" db="EMBL/GenBank/DDBJ databases">
        <authorList>
            <consortium name="Pathogen Informatics"/>
        </authorList>
    </citation>
    <scope>NUCLEOTIDE SEQUENCE [LARGE SCALE GENOMIC DNA]</scope>
    <source>
        <strain evidence="3 4">2789STDY5834898</strain>
    </source>
</reference>
<organism evidence="3 4">
    <name type="scientific">Bacteroides uniformis</name>
    <dbReference type="NCBI Taxonomy" id="820"/>
    <lineage>
        <taxon>Bacteria</taxon>
        <taxon>Pseudomonadati</taxon>
        <taxon>Bacteroidota</taxon>
        <taxon>Bacteroidia</taxon>
        <taxon>Bacteroidales</taxon>
        <taxon>Bacteroidaceae</taxon>
        <taxon>Bacteroides</taxon>
    </lineage>
</organism>
<feature type="compositionally biased region" description="Polar residues" evidence="1">
    <location>
        <begin position="89"/>
        <end position="100"/>
    </location>
</feature>
<protein>
    <recommendedName>
        <fullName evidence="5">DUF3989 domain-containing protein</fullName>
    </recommendedName>
</protein>
<evidence type="ECO:0008006" key="5">
    <source>
        <dbReference type="Google" id="ProtNLM"/>
    </source>
</evidence>
<evidence type="ECO:0000256" key="2">
    <source>
        <dbReference type="SAM" id="Phobius"/>
    </source>
</evidence>
<dbReference type="AlphaFoldDB" id="A0A174S270"/>
<dbReference type="Proteomes" id="UP000095766">
    <property type="component" value="Unassembled WGS sequence"/>
</dbReference>
<keyword evidence="2" id="KW-1133">Transmembrane helix</keyword>
<sequence>MKKRPAVLRRADIRIRLSCRRLTGKQRVIFVGMASLLFTVACLYSIISSASRLGGPGKETRPGQLYSIGVRWENTTNIHPNIQKHENGLSENQGTAGAVE</sequence>
<gene>
    <name evidence="3" type="ORF">ERS852510_02609</name>
</gene>
<evidence type="ECO:0000313" key="4">
    <source>
        <dbReference type="Proteomes" id="UP000095766"/>
    </source>
</evidence>
<dbReference type="InterPro" id="IPR025050">
    <property type="entry name" value="TraL_transposon"/>
</dbReference>
<accession>A0A174S270</accession>
<proteinExistence type="predicted"/>
<keyword evidence="2" id="KW-0472">Membrane</keyword>
<evidence type="ECO:0000313" key="3">
    <source>
        <dbReference type="EMBL" id="CUP90027.1"/>
    </source>
</evidence>
<name>A0A174S270_BACUN</name>
<dbReference type="Pfam" id="PF13150">
    <property type="entry name" value="TraL_transposon"/>
    <property type="match status" value="1"/>
</dbReference>